<organism evidence="2 3">
    <name type="scientific">Carsonella ruddii</name>
    <dbReference type="NCBI Taxonomy" id="114186"/>
    <lineage>
        <taxon>Bacteria</taxon>
        <taxon>Pseudomonadati</taxon>
        <taxon>Pseudomonadota</taxon>
        <taxon>Gammaproteobacteria</taxon>
        <taxon>Oceanospirillales</taxon>
        <taxon>Halomonadaceae</taxon>
        <taxon>Zymobacter group</taxon>
        <taxon>Candidatus Carsonella</taxon>
    </lineage>
</organism>
<feature type="transmembrane region" description="Helical" evidence="1">
    <location>
        <begin position="38"/>
        <end position="57"/>
    </location>
</feature>
<dbReference type="AlphaFoldDB" id="A0A2K8K481"/>
<sequence length="92" mass="11337">MSYINNLYKKIILLKEKKIFFLLFCLTIHFFIIKNIKIIFYNFVFQILLQILFFLKIKNFTNKIYLILIIFLIFTISILFLGINWIMINFKK</sequence>
<reference evidence="2 3" key="1">
    <citation type="submission" date="2017-11" db="EMBL/GenBank/DDBJ databases">
        <title>The genome sequence of Candidatus Carsonella ruddii from the psyllid Bactericera trigonica.</title>
        <authorList>
            <person name="Katsir L."/>
            <person name="Zhepu R."/>
            <person name="Piasezky A."/>
            <person name="Jong J."/>
            <person name="Sela N."/>
            <person name="Freilich S."/>
            <person name="Bahar O."/>
        </authorList>
    </citation>
    <scope>NUCLEOTIDE SEQUENCE [LARGE SCALE GENOMIC DNA]</scope>
    <source>
        <strain evidence="2 3">BT</strain>
    </source>
</reference>
<evidence type="ECO:0000256" key="1">
    <source>
        <dbReference type="SAM" id="Phobius"/>
    </source>
</evidence>
<name>A0A2K8K481_CARRU</name>
<protein>
    <recommendedName>
        <fullName evidence="4">Cytochrome O ubiquinol oxidase subunit IV</fullName>
    </recommendedName>
</protein>
<gene>
    <name evidence="2" type="ORF">CUN91_00400</name>
</gene>
<feature type="transmembrane region" description="Helical" evidence="1">
    <location>
        <begin position="64"/>
        <end position="88"/>
    </location>
</feature>
<accession>A0A2K8K481</accession>
<proteinExistence type="predicted"/>
<dbReference type="Proteomes" id="UP000230531">
    <property type="component" value="Chromosome"/>
</dbReference>
<keyword evidence="1" id="KW-0812">Transmembrane</keyword>
<evidence type="ECO:0008006" key="4">
    <source>
        <dbReference type="Google" id="ProtNLM"/>
    </source>
</evidence>
<evidence type="ECO:0000313" key="2">
    <source>
        <dbReference type="EMBL" id="ATX33415.1"/>
    </source>
</evidence>
<keyword evidence="1" id="KW-1133">Transmembrane helix</keyword>
<dbReference type="EMBL" id="CP024798">
    <property type="protein sequence ID" value="ATX33415.1"/>
    <property type="molecule type" value="Genomic_DNA"/>
</dbReference>
<evidence type="ECO:0000313" key="3">
    <source>
        <dbReference type="Proteomes" id="UP000230531"/>
    </source>
</evidence>
<keyword evidence="1" id="KW-0472">Membrane</keyword>
<feature type="transmembrane region" description="Helical" evidence="1">
    <location>
        <begin position="12"/>
        <end position="32"/>
    </location>
</feature>